<dbReference type="Gene3D" id="3.40.50.300">
    <property type="entry name" value="P-loop containing nucleotide triphosphate hydrolases"/>
    <property type="match status" value="1"/>
</dbReference>
<evidence type="ECO:0000259" key="4">
    <source>
        <dbReference type="PROSITE" id="PS50162"/>
    </source>
</evidence>
<keyword evidence="2" id="KW-0067">ATP-binding</keyword>
<dbReference type="GO" id="GO:0006312">
    <property type="term" value="P:mitotic recombination"/>
    <property type="evidence" value="ECO:0007669"/>
    <property type="project" value="TreeGrafter"/>
</dbReference>
<name>A0A1L9X927_ASPA1</name>
<organism evidence="5 6">
    <name type="scientific">Aspergillus aculeatus (strain ATCC 16872 / CBS 172.66 / WB 5094)</name>
    <dbReference type="NCBI Taxonomy" id="690307"/>
    <lineage>
        <taxon>Eukaryota</taxon>
        <taxon>Fungi</taxon>
        <taxon>Dikarya</taxon>
        <taxon>Ascomycota</taxon>
        <taxon>Pezizomycotina</taxon>
        <taxon>Eurotiomycetes</taxon>
        <taxon>Eurotiomycetidae</taxon>
        <taxon>Eurotiales</taxon>
        <taxon>Aspergillaceae</taxon>
        <taxon>Aspergillus</taxon>
        <taxon>Aspergillus subgen. Circumdati</taxon>
    </lineage>
</organism>
<dbReference type="RefSeq" id="XP_020061183.1">
    <property type="nucleotide sequence ID" value="XM_020195422.1"/>
</dbReference>
<evidence type="ECO:0000313" key="6">
    <source>
        <dbReference type="Proteomes" id="UP000184546"/>
    </source>
</evidence>
<dbReference type="SMART" id="SM00382">
    <property type="entry name" value="AAA"/>
    <property type="match status" value="1"/>
</dbReference>
<feature type="compositionally biased region" description="Pro residues" evidence="3">
    <location>
        <begin position="578"/>
        <end position="593"/>
    </location>
</feature>
<gene>
    <name evidence="5" type="ORF">ASPACDRAFT_109787</name>
</gene>
<dbReference type="GO" id="GO:0000730">
    <property type="term" value="P:DNA recombinase assembly"/>
    <property type="evidence" value="ECO:0007669"/>
    <property type="project" value="TreeGrafter"/>
</dbReference>
<dbReference type="OrthoDB" id="1861185at2759"/>
<evidence type="ECO:0000256" key="2">
    <source>
        <dbReference type="ARBA" id="ARBA00022840"/>
    </source>
</evidence>
<reference evidence="6" key="1">
    <citation type="journal article" date="2017" name="Genome Biol.">
        <title>Comparative genomics reveals high biological diversity and specific adaptations in the industrially and medically important fungal genus Aspergillus.</title>
        <authorList>
            <person name="de Vries R.P."/>
            <person name="Riley R."/>
            <person name="Wiebenga A."/>
            <person name="Aguilar-Osorio G."/>
            <person name="Amillis S."/>
            <person name="Uchima C.A."/>
            <person name="Anderluh G."/>
            <person name="Asadollahi M."/>
            <person name="Askin M."/>
            <person name="Barry K."/>
            <person name="Battaglia E."/>
            <person name="Bayram O."/>
            <person name="Benocci T."/>
            <person name="Braus-Stromeyer S.A."/>
            <person name="Caldana C."/>
            <person name="Canovas D."/>
            <person name="Cerqueira G.C."/>
            <person name="Chen F."/>
            <person name="Chen W."/>
            <person name="Choi C."/>
            <person name="Clum A."/>
            <person name="Dos Santos R.A."/>
            <person name="Damasio A.R."/>
            <person name="Diallinas G."/>
            <person name="Emri T."/>
            <person name="Fekete E."/>
            <person name="Flipphi M."/>
            <person name="Freyberg S."/>
            <person name="Gallo A."/>
            <person name="Gournas C."/>
            <person name="Habgood R."/>
            <person name="Hainaut M."/>
            <person name="Harispe M.L."/>
            <person name="Henrissat B."/>
            <person name="Hilden K.S."/>
            <person name="Hope R."/>
            <person name="Hossain A."/>
            <person name="Karabika E."/>
            <person name="Karaffa L."/>
            <person name="Karanyi Z."/>
            <person name="Krasevec N."/>
            <person name="Kuo A."/>
            <person name="Kusch H."/>
            <person name="LaButti K."/>
            <person name="Lagendijk E.L."/>
            <person name="Lapidus A."/>
            <person name="Levasseur A."/>
            <person name="Lindquist E."/>
            <person name="Lipzen A."/>
            <person name="Logrieco A.F."/>
            <person name="MacCabe A."/>
            <person name="Maekelae M.R."/>
            <person name="Malavazi I."/>
            <person name="Melin P."/>
            <person name="Meyer V."/>
            <person name="Mielnichuk N."/>
            <person name="Miskei M."/>
            <person name="Molnar A.P."/>
            <person name="Mule G."/>
            <person name="Ngan C.Y."/>
            <person name="Orejas M."/>
            <person name="Orosz E."/>
            <person name="Ouedraogo J.P."/>
            <person name="Overkamp K.M."/>
            <person name="Park H.-S."/>
            <person name="Perrone G."/>
            <person name="Piumi F."/>
            <person name="Punt P.J."/>
            <person name="Ram A.F."/>
            <person name="Ramon A."/>
            <person name="Rauscher S."/>
            <person name="Record E."/>
            <person name="Riano-Pachon D.M."/>
            <person name="Robert V."/>
            <person name="Roehrig J."/>
            <person name="Ruller R."/>
            <person name="Salamov A."/>
            <person name="Salih N.S."/>
            <person name="Samson R.A."/>
            <person name="Sandor E."/>
            <person name="Sanguinetti M."/>
            <person name="Schuetze T."/>
            <person name="Sepcic K."/>
            <person name="Shelest E."/>
            <person name="Sherlock G."/>
            <person name="Sophianopoulou V."/>
            <person name="Squina F.M."/>
            <person name="Sun H."/>
            <person name="Susca A."/>
            <person name="Todd R.B."/>
            <person name="Tsang A."/>
            <person name="Unkles S.E."/>
            <person name="van de Wiele N."/>
            <person name="van Rossen-Uffink D."/>
            <person name="Oliveira J.V."/>
            <person name="Vesth T.C."/>
            <person name="Visser J."/>
            <person name="Yu J.-H."/>
            <person name="Zhou M."/>
            <person name="Andersen M.R."/>
            <person name="Archer D.B."/>
            <person name="Baker S.E."/>
            <person name="Benoit I."/>
            <person name="Brakhage A.A."/>
            <person name="Braus G.H."/>
            <person name="Fischer R."/>
            <person name="Frisvad J.C."/>
            <person name="Goldman G.H."/>
            <person name="Houbraken J."/>
            <person name="Oakley B."/>
            <person name="Pocsi I."/>
            <person name="Scazzocchio C."/>
            <person name="Seiboth B."/>
            <person name="vanKuyk P.A."/>
            <person name="Wortman J."/>
            <person name="Dyer P.S."/>
            <person name="Grigoriev I.V."/>
        </authorList>
    </citation>
    <scope>NUCLEOTIDE SEQUENCE [LARGE SCALE GENOMIC DNA]</scope>
    <source>
        <strain evidence="6">ATCC 16872 / CBS 172.66 / WB 5094</strain>
    </source>
</reference>
<dbReference type="STRING" id="690307.A0A1L9X927"/>
<dbReference type="GO" id="GO:0061982">
    <property type="term" value="P:meiosis I cell cycle process"/>
    <property type="evidence" value="ECO:0007669"/>
    <property type="project" value="UniProtKB-ARBA"/>
</dbReference>
<dbReference type="PANTHER" id="PTHR22942">
    <property type="entry name" value="RECA/RAD51/RADA DNA STRAND-PAIRING FAMILY MEMBER"/>
    <property type="match status" value="1"/>
</dbReference>
<feature type="region of interest" description="Disordered" evidence="3">
    <location>
        <begin position="562"/>
        <end position="704"/>
    </location>
</feature>
<feature type="compositionally biased region" description="Pro residues" evidence="3">
    <location>
        <begin position="601"/>
        <end position="613"/>
    </location>
</feature>
<dbReference type="AlphaFoldDB" id="A0A1L9X927"/>
<accession>A0A1L9X927</accession>
<feature type="region of interest" description="Disordered" evidence="3">
    <location>
        <begin position="285"/>
        <end position="385"/>
    </location>
</feature>
<dbReference type="VEuPathDB" id="FungiDB:ASPACDRAFT_109787"/>
<dbReference type="GO" id="GO:0005524">
    <property type="term" value="F:ATP binding"/>
    <property type="evidence" value="ECO:0007669"/>
    <property type="project" value="UniProtKB-KW"/>
</dbReference>
<evidence type="ECO:0000256" key="1">
    <source>
        <dbReference type="ARBA" id="ARBA00022741"/>
    </source>
</evidence>
<keyword evidence="6" id="KW-1185">Reference proteome</keyword>
<dbReference type="EMBL" id="KV878970">
    <property type="protein sequence ID" value="OJK04844.1"/>
    <property type="molecule type" value="Genomic_DNA"/>
</dbReference>
<feature type="region of interest" description="Disordered" evidence="3">
    <location>
        <begin position="515"/>
        <end position="548"/>
    </location>
</feature>
<evidence type="ECO:0000256" key="3">
    <source>
        <dbReference type="SAM" id="MobiDB-lite"/>
    </source>
</evidence>
<proteinExistence type="predicted"/>
<feature type="region of interest" description="Disordered" evidence="3">
    <location>
        <begin position="70"/>
        <end position="89"/>
    </location>
</feature>
<dbReference type="PANTHER" id="PTHR22942:SF66">
    <property type="entry name" value="RE19845P"/>
    <property type="match status" value="1"/>
</dbReference>
<dbReference type="GO" id="GO:0003697">
    <property type="term" value="F:single-stranded DNA binding"/>
    <property type="evidence" value="ECO:0007669"/>
    <property type="project" value="TreeGrafter"/>
</dbReference>
<keyword evidence="1" id="KW-0547">Nucleotide-binding</keyword>
<feature type="compositionally biased region" description="Low complexity" evidence="3">
    <location>
        <begin position="297"/>
        <end position="313"/>
    </location>
</feature>
<feature type="compositionally biased region" description="Low complexity" evidence="3">
    <location>
        <begin position="676"/>
        <end position="687"/>
    </location>
</feature>
<dbReference type="GeneID" id="30969236"/>
<evidence type="ECO:0000313" key="5">
    <source>
        <dbReference type="EMBL" id="OJK04844.1"/>
    </source>
</evidence>
<dbReference type="GO" id="GO:0000150">
    <property type="term" value="F:DNA strand exchange activity"/>
    <property type="evidence" value="ECO:0007669"/>
    <property type="project" value="TreeGrafter"/>
</dbReference>
<dbReference type="Pfam" id="PF08423">
    <property type="entry name" value="Rad51"/>
    <property type="match status" value="1"/>
</dbReference>
<feature type="compositionally biased region" description="Low complexity" evidence="3">
    <location>
        <begin position="358"/>
        <end position="370"/>
    </location>
</feature>
<dbReference type="InterPro" id="IPR013632">
    <property type="entry name" value="Rad51_C"/>
</dbReference>
<feature type="compositionally biased region" description="Acidic residues" evidence="3">
    <location>
        <begin position="538"/>
        <end position="547"/>
    </location>
</feature>
<feature type="compositionally biased region" description="Low complexity" evidence="3">
    <location>
        <begin position="515"/>
        <end position="524"/>
    </location>
</feature>
<dbReference type="GO" id="GO:0140664">
    <property type="term" value="F:ATP-dependent DNA damage sensor activity"/>
    <property type="evidence" value="ECO:0007669"/>
    <property type="project" value="InterPro"/>
</dbReference>
<feature type="compositionally biased region" description="Low complexity" evidence="3">
    <location>
        <begin position="632"/>
        <end position="645"/>
    </location>
</feature>
<dbReference type="GO" id="GO:0042148">
    <property type="term" value="P:DNA strand invasion"/>
    <property type="evidence" value="ECO:0007669"/>
    <property type="project" value="TreeGrafter"/>
</dbReference>
<dbReference type="InterPro" id="IPR020588">
    <property type="entry name" value="RecA_ATP-bd"/>
</dbReference>
<dbReference type="Proteomes" id="UP000184546">
    <property type="component" value="Unassembled WGS sequence"/>
</dbReference>
<feature type="domain" description="RecA family profile 1" evidence="4">
    <location>
        <begin position="101"/>
        <end position="280"/>
    </location>
</feature>
<sequence>MDLLSVLPDFPTKRYSHILPPLERNHITTVDLITLDTLEIAKRAHVPAADVRRLSTQIIRALHHDVGFEEIRGPDTEEPASSLSEDLPVAPGPASTLDLSQWSAISTLDLTLDALLDGGIPTRYVTEVTGESGSGKTQFLLTLLLAVQLPAPRGLAKNAIYISTEAPLSTPRLSQLMACHPYLSEISKDQAPSLERVLSINAMDLESQDHILNYQLPVAIKRYNVGLVVIDSITSNYRAEHSSHNLSGLSTRSGELAKLGQLLRNLAVAEDIAIVVANQVSDRIDSDRPSNLFRPGSATTYSSAPSTQQPQQQRIPRAESGAGGGALSPFPHDSRAAETSNVDLTPMNHHHGNVMLAPSSQPPFSSSPFPLADDDPQQQQQQQQQFDGSYLIGNPVRNEILSLVHQQRFFTGWGDTPQSLFPSYGPGLWRSTSKTPTLGLVWSTQIACRIALKKETRSFGVFDFEGAYDDEEFSHRDASQAIKAPDQIIGPTNVKGEHEGALLDITTTTITTTSAAAATTTSTSQEKEQKAEIANSESEPEELEPSDDAAVKFSGAATATAAAAAAATDEQSATTIPNPTPSSSPRRTNPPPDTQQSESPSPAPTSPQAPTAPSPATANPSTTHHHHHHHLLLPSTQRTIPQTIRRTFKVVFAPWTGGRKEAGEGGGSTHNPTEDQSPPQLHQPSSQEEVEFEIWKGGIRGCSS</sequence>
<dbReference type="InterPro" id="IPR027417">
    <property type="entry name" value="P-loop_NTPase"/>
</dbReference>
<dbReference type="PROSITE" id="PS50162">
    <property type="entry name" value="RECA_2"/>
    <property type="match status" value="1"/>
</dbReference>
<protein>
    <recommendedName>
        <fullName evidence="4">RecA family profile 1 domain-containing protein</fullName>
    </recommendedName>
</protein>
<dbReference type="GO" id="GO:0003690">
    <property type="term" value="F:double-stranded DNA binding"/>
    <property type="evidence" value="ECO:0007669"/>
    <property type="project" value="TreeGrafter"/>
</dbReference>
<dbReference type="SUPFAM" id="SSF52540">
    <property type="entry name" value="P-loop containing nucleoside triphosphate hydrolases"/>
    <property type="match status" value="1"/>
</dbReference>
<dbReference type="InterPro" id="IPR003593">
    <property type="entry name" value="AAA+_ATPase"/>
</dbReference>